<dbReference type="KEGG" id="hbi:HBZC1_10950"/>
<evidence type="ECO:0000313" key="2">
    <source>
        <dbReference type="Proteomes" id="UP000008387"/>
    </source>
</evidence>
<dbReference type="EMBL" id="FR871757">
    <property type="protein sequence ID" value="CCB80081.1"/>
    <property type="molecule type" value="Genomic_DNA"/>
</dbReference>
<name>F8KTD0_HELBC</name>
<proteinExistence type="predicted"/>
<dbReference type="HOGENOM" id="CLU_023406_2_0_7"/>
<organism evidence="1 2">
    <name type="scientific">Helicobacter bizzozeronii (strain CIII-1)</name>
    <dbReference type="NCBI Taxonomy" id="1002804"/>
    <lineage>
        <taxon>Bacteria</taxon>
        <taxon>Pseudomonadati</taxon>
        <taxon>Campylobacterota</taxon>
        <taxon>Epsilonproteobacteria</taxon>
        <taxon>Campylobacterales</taxon>
        <taxon>Helicobacteraceae</taxon>
        <taxon>Helicobacter</taxon>
    </lineage>
</organism>
<dbReference type="Proteomes" id="UP000008387">
    <property type="component" value="Chromosome"/>
</dbReference>
<protein>
    <submittedName>
        <fullName evidence="1">CMP-N-acetylneuraminic acid synthetase</fullName>
    </submittedName>
</protein>
<reference evidence="1 2" key="1">
    <citation type="journal article" date="2011" name="J. Bacteriol.">
        <title>Genome sequence of Helicobacter bizzozeronii strain CIII-1, an isolate from human gastric mucosa.</title>
        <authorList>
            <person name="Schott T."/>
            <person name="Rossi M."/>
            <person name="Hanninen M.L."/>
        </authorList>
    </citation>
    <scope>NUCLEOTIDE SEQUENCE [LARGE SCALE GENOMIC DNA]</scope>
    <source>
        <strain evidence="1 2">CIII-1</strain>
    </source>
</reference>
<dbReference type="SUPFAM" id="SSF53756">
    <property type="entry name" value="UDP-Glycosyltransferase/glycogen phosphorylase"/>
    <property type="match status" value="1"/>
</dbReference>
<evidence type="ECO:0000313" key="1">
    <source>
        <dbReference type="EMBL" id="CCB80081.1"/>
    </source>
</evidence>
<keyword evidence="2" id="KW-1185">Reference proteome</keyword>
<dbReference type="STRING" id="1002804.HBZC1_10950"/>
<dbReference type="Gene3D" id="3.40.50.2000">
    <property type="entry name" value="Glycogen Phosphorylase B"/>
    <property type="match status" value="1"/>
</dbReference>
<dbReference type="eggNOG" id="COG3980">
    <property type="taxonomic scope" value="Bacteria"/>
</dbReference>
<dbReference type="AlphaFoldDB" id="F8KTD0"/>
<dbReference type="RefSeq" id="WP_013890513.1">
    <property type="nucleotide sequence ID" value="NC_015674.1"/>
</dbReference>
<accession>F8KTD0</accession>
<sequence>MIEDAPHTYPKDFYVLNPSFLAHTLYTNPTPKHFLGVEFMPYSLAFNAPTKPPKPSIFNLFLSFGGSQHALPFYTQALKILEQTPLNVQVIAPLELVSILQANHPPNPKRTYHVGLSLAQIATCMHQSDVALLGAGGMLYEAILARMPILSIPLASNQLPQWQALSKQGACWASSWDHLLTDLQNLSLEARTRMQHAQERLKIGSQLQNTLQEIFHASI</sequence>
<gene>
    <name evidence="1" type="ordered locus">HBZC1_10950</name>
</gene>